<dbReference type="InterPro" id="IPR027417">
    <property type="entry name" value="P-loop_NTPase"/>
</dbReference>
<evidence type="ECO:0000313" key="1">
    <source>
        <dbReference type="EMBL" id="CAE7342416.1"/>
    </source>
</evidence>
<dbReference type="AlphaFoldDB" id="A0A812NYN3"/>
<dbReference type="Gene3D" id="3.40.50.300">
    <property type="entry name" value="P-loop containing nucleotide triphosphate hydrolases"/>
    <property type="match status" value="1"/>
</dbReference>
<evidence type="ECO:0008006" key="3">
    <source>
        <dbReference type="Google" id="ProtNLM"/>
    </source>
</evidence>
<dbReference type="OrthoDB" id="420679at2759"/>
<reference evidence="1" key="1">
    <citation type="submission" date="2021-02" db="EMBL/GenBank/DDBJ databases">
        <authorList>
            <person name="Dougan E. K."/>
            <person name="Rhodes N."/>
            <person name="Thang M."/>
            <person name="Chan C."/>
        </authorList>
    </citation>
    <scope>NUCLEOTIDE SEQUENCE</scope>
</reference>
<comment type="caution">
    <text evidence="1">The sequence shown here is derived from an EMBL/GenBank/DDBJ whole genome shotgun (WGS) entry which is preliminary data.</text>
</comment>
<accession>A0A812NYN3</accession>
<dbReference type="SUPFAM" id="SSF52540">
    <property type="entry name" value="P-loop containing nucleoside triphosphate hydrolases"/>
    <property type="match status" value="1"/>
</dbReference>
<proteinExistence type="predicted"/>
<organism evidence="1 2">
    <name type="scientific">Symbiodinium natans</name>
    <dbReference type="NCBI Taxonomy" id="878477"/>
    <lineage>
        <taxon>Eukaryota</taxon>
        <taxon>Sar</taxon>
        <taxon>Alveolata</taxon>
        <taxon>Dinophyceae</taxon>
        <taxon>Suessiales</taxon>
        <taxon>Symbiodiniaceae</taxon>
        <taxon>Symbiodinium</taxon>
    </lineage>
</organism>
<keyword evidence="2" id="KW-1185">Reference proteome</keyword>
<evidence type="ECO:0000313" key="2">
    <source>
        <dbReference type="Proteomes" id="UP000604046"/>
    </source>
</evidence>
<sequence>VLEPFMIPWQSDIGFLDKTRMPDPPSFQRIFDNIKEGVYYTKEGQSLQVVKDMPCHFSDAQFEQLLAEFPAAHHAFLVRHPFQMIPSYLKALSQDANPEGFTDDIIIADTSYEPMVRAAKRLKEASRNVLVIDAGELLAEPESRLRDLCDHIGVDFSPALLHWEPNKIPSSWLDLEHFEGWLDTVVSSNGWMARPRSPPTYPQVDSALAKKCVDDNLPLFEQLLTCNEARS</sequence>
<dbReference type="Pfam" id="PF13469">
    <property type="entry name" value="Sulfotransfer_3"/>
    <property type="match status" value="1"/>
</dbReference>
<dbReference type="EMBL" id="CAJNDS010002128">
    <property type="protein sequence ID" value="CAE7342416.1"/>
    <property type="molecule type" value="Genomic_DNA"/>
</dbReference>
<dbReference type="PANTHER" id="PTHR48312:SF1">
    <property type="entry name" value="SULFOTRANSFERASE"/>
    <property type="match status" value="1"/>
</dbReference>
<name>A0A812NYN3_9DINO</name>
<protein>
    <recommendedName>
        <fullName evidence="3">Protein-tyrosine sulfotransferase</fullName>
    </recommendedName>
</protein>
<dbReference type="PANTHER" id="PTHR48312">
    <property type="match status" value="1"/>
</dbReference>
<gene>
    <name evidence="1" type="ORF">SNAT2548_LOCUS17927</name>
</gene>
<dbReference type="Proteomes" id="UP000604046">
    <property type="component" value="Unassembled WGS sequence"/>
</dbReference>
<feature type="non-terminal residue" evidence="1">
    <location>
        <position position="1"/>
    </location>
</feature>